<sequence>MFSYMVLISPISDDGGGFDSKNASGFLSVILLVLENGSQ</sequence>
<dbReference type="AlphaFoldDB" id="A0A2P2JW75"/>
<proteinExistence type="predicted"/>
<evidence type="ECO:0000313" key="1">
    <source>
        <dbReference type="EMBL" id="MBW97716.1"/>
    </source>
</evidence>
<accession>A0A2P2JW75</accession>
<organism evidence="1">
    <name type="scientific">Rhizophora mucronata</name>
    <name type="common">Asiatic mangrove</name>
    <dbReference type="NCBI Taxonomy" id="61149"/>
    <lineage>
        <taxon>Eukaryota</taxon>
        <taxon>Viridiplantae</taxon>
        <taxon>Streptophyta</taxon>
        <taxon>Embryophyta</taxon>
        <taxon>Tracheophyta</taxon>
        <taxon>Spermatophyta</taxon>
        <taxon>Magnoliopsida</taxon>
        <taxon>eudicotyledons</taxon>
        <taxon>Gunneridae</taxon>
        <taxon>Pentapetalae</taxon>
        <taxon>rosids</taxon>
        <taxon>fabids</taxon>
        <taxon>Malpighiales</taxon>
        <taxon>Rhizophoraceae</taxon>
        <taxon>Rhizophora</taxon>
    </lineage>
</organism>
<dbReference type="EMBL" id="GGEC01017233">
    <property type="protein sequence ID" value="MBW97716.1"/>
    <property type="molecule type" value="Transcribed_RNA"/>
</dbReference>
<name>A0A2P2JW75_RHIMU</name>
<reference evidence="1" key="1">
    <citation type="submission" date="2018-02" db="EMBL/GenBank/DDBJ databases">
        <title>Rhizophora mucronata_Transcriptome.</title>
        <authorList>
            <person name="Meera S.P."/>
            <person name="Sreeshan A."/>
            <person name="Augustine A."/>
        </authorList>
    </citation>
    <scope>NUCLEOTIDE SEQUENCE</scope>
    <source>
        <tissue evidence="1">Leaf</tissue>
    </source>
</reference>
<protein>
    <submittedName>
        <fullName evidence="1">Uncharacterized protein</fullName>
    </submittedName>
</protein>